<evidence type="ECO:0000256" key="11">
    <source>
        <dbReference type="ARBA" id="ARBA00060870"/>
    </source>
</evidence>
<dbReference type="GO" id="GO:0005634">
    <property type="term" value="C:nucleus"/>
    <property type="evidence" value="ECO:0007669"/>
    <property type="project" value="TreeGrafter"/>
</dbReference>
<comment type="catalytic activity">
    <reaction evidence="1">
        <text>(R)-pantothenate + ATP = (R)-4'-phosphopantothenate + ADP + H(+)</text>
        <dbReference type="Rhea" id="RHEA:16373"/>
        <dbReference type="ChEBI" id="CHEBI:10986"/>
        <dbReference type="ChEBI" id="CHEBI:15378"/>
        <dbReference type="ChEBI" id="CHEBI:29032"/>
        <dbReference type="ChEBI" id="CHEBI:30616"/>
        <dbReference type="ChEBI" id="CHEBI:456216"/>
        <dbReference type="EC" id="2.7.1.33"/>
    </reaction>
</comment>
<protein>
    <recommendedName>
        <fullName evidence="4">pantothenate kinase</fullName>
        <ecNumber evidence="4">2.7.1.33</ecNumber>
    </recommendedName>
</protein>
<keyword evidence="8" id="KW-0418">Kinase</keyword>
<dbReference type="InterPro" id="IPR043129">
    <property type="entry name" value="ATPase_NBD"/>
</dbReference>
<keyword evidence="6" id="KW-0808">Transferase</keyword>
<dbReference type="FunFam" id="3.30.420.40:FF:000025">
    <property type="entry name" value="pantothenate kinase 2, mitochondrial"/>
    <property type="match status" value="1"/>
</dbReference>
<evidence type="ECO:0000256" key="3">
    <source>
        <dbReference type="ARBA" id="ARBA00005225"/>
    </source>
</evidence>
<sequence length="454" mass="50294">MSGGDPTHDTMVTGGVKKEEHENKDGDVKDIRCEVVGRRQRLLSLSVPPMPWFGIDIGGTLVKLVYFEPEDHNDFIESEEEILRRRKIQRYLVTGKAYGGTGVRDDHLRLCNVGINGRVGTIHFIRFPTDRMLDFVNLVKRKGFAEMSSTVCATGGGSLKYAREAADLGLQLHKTDELESLIKGIEFIAATNPDECYYYENPLNDTLCRKVIWRWSHGRCSTSDSVPESDKKDGLQYPYIVCNIGSGVSVLAVRGHNQFKRIGGSSIGGGFFQGICAIMCGCETFEEAIELASRGDNKNVDKLVKDIYGSGYDQMGLPGDVIAASFGKIYNKVDRDKARIEDLARSALVTTTNNIGSIAFNGANTCGIDRIVFVGNFLRVNPIAARLLSNAMNFWSKGTKKALFLIHEGYFGAVGCLDKLVDVTETRRRIRAENQQQEDNSYIKNLKGSELSVE</sequence>
<dbReference type="SUPFAM" id="SSF53067">
    <property type="entry name" value="Actin-like ATPase domain"/>
    <property type="match status" value="2"/>
</dbReference>
<comment type="pathway">
    <text evidence="3">Cofactor biosynthesis; coenzyme A biosynthesis; CoA from (R)-pantothenate: step 1/5.</text>
</comment>
<evidence type="ECO:0000256" key="10">
    <source>
        <dbReference type="ARBA" id="ARBA00022993"/>
    </source>
</evidence>
<evidence type="ECO:0000313" key="14">
    <source>
        <dbReference type="WBParaSite" id="mrna-Wban_00356"/>
    </source>
</evidence>
<reference evidence="13" key="2">
    <citation type="journal article" date="2016" name="Mol. Ecol.">
        <title>Population genomics of the filarial nematode parasite Wuchereria bancrofti from mosquitoes.</title>
        <authorList>
            <person name="Small S.T."/>
            <person name="Reimer L.J."/>
            <person name="Tisch D.J."/>
            <person name="King C.L."/>
            <person name="Christensen B.M."/>
            <person name="Siba P.M."/>
            <person name="Kazura J.W."/>
            <person name="Serre D."/>
            <person name="Zimmerman P.A."/>
        </authorList>
    </citation>
    <scope>NUCLEOTIDE SEQUENCE</scope>
    <source>
        <strain evidence="13">pt0022</strain>
    </source>
</reference>
<dbReference type="GO" id="GO:0005829">
    <property type="term" value="C:cytosol"/>
    <property type="evidence" value="ECO:0007669"/>
    <property type="project" value="TreeGrafter"/>
</dbReference>
<organism evidence="13 14">
    <name type="scientific">Wuchereria bancrofti</name>
    <dbReference type="NCBI Taxonomy" id="6293"/>
    <lineage>
        <taxon>Eukaryota</taxon>
        <taxon>Metazoa</taxon>
        <taxon>Ecdysozoa</taxon>
        <taxon>Nematoda</taxon>
        <taxon>Chromadorea</taxon>
        <taxon>Rhabditida</taxon>
        <taxon>Spirurina</taxon>
        <taxon>Spiruromorpha</taxon>
        <taxon>Filarioidea</taxon>
        <taxon>Onchocercidae</taxon>
        <taxon>Wuchereria</taxon>
    </lineage>
</organism>
<dbReference type="Gene3D" id="3.30.420.40">
    <property type="match status" value="1"/>
</dbReference>
<dbReference type="NCBIfam" id="TIGR00555">
    <property type="entry name" value="panK_eukar"/>
    <property type="match status" value="1"/>
</dbReference>
<dbReference type="GO" id="GO:0015937">
    <property type="term" value="P:coenzyme A biosynthetic process"/>
    <property type="evidence" value="ECO:0007669"/>
    <property type="project" value="UniProtKB-KW"/>
</dbReference>
<evidence type="ECO:0000256" key="12">
    <source>
        <dbReference type="SAM" id="MobiDB-lite"/>
    </source>
</evidence>
<dbReference type="Gene3D" id="3.30.420.510">
    <property type="match status" value="1"/>
</dbReference>
<keyword evidence="10" id="KW-0173">Coenzyme A biosynthesis</keyword>
<comment type="similarity">
    <text evidence="11">Belongs to the type II pantothenate kinase family.</text>
</comment>
<name>A0AAF5PGP7_WUCBA</name>
<keyword evidence="7" id="KW-0547">Nucleotide-binding</keyword>
<reference evidence="13" key="1">
    <citation type="submission" date="2015-03" db="EMBL/GenBank/DDBJ databases">
        <title>Wuchereria bancrofti Genome Sequencing Papua New Guinea Strain.</title>
        <authorList>
            <person name="Small S.T."/>
            <person name="Serre D."/>
            <person name="Zimmerman P.A."/>
        </authorList>
    </citation>
    <scope>NUCLEOTIDE SEQUENCE [LARGE SCALE GENOMIC DNA]</scope>
    <source>
        <strain evidence="13">pt0022</strain>
    </source>
</reference>
<dbReference type="InterPro" id="IPR004567">
    <property type="entry name" value="Type_II_PanK"/>
</dbReference>
<dbReference type="AlphaFoldDB" id="A0AAF5PGP7"/>
<evidence type="ECO:0000313" key="13">
    <source>
        <dbReference type="Proteomes" id="UP000093561"/>
    </source>
</evidence>
<comment type="subcellular location">
    <subcellularLocation>
        <location evidence="2">Cytoplasm</location>
    </subcellularLocation>
</comment>
<evidence type="ECO:0000256" key="6">
    <source>
        <dbReference type="ARBA" id="ARBA00022679"/>
    </source>
</evidence>
<evidence type="ECO:0000256" key="4">
    <source>
        <dbReference type="ARBA" id="ARBA00012102"/>
    </source>
</evidence>
<evidence type="ECO:0000256" key="7">
    <source>
        <dbReference type="ARBA" id="ARBA00022741"/>
    </source>
</evidence>
<dbReference type="EC" id="2.7.1.33" evidence="4"/>
<proteinExistence type="inferred from homology"/>
<evidence type="ECO:0000256" key="1">
    <source>
        <dbReference type="ARBA" id="ARBA00001206"/>
    </source>
</evidence>
<reference evidence="14" key="3">
    <citation type="submission" date="2024-02" db="UniProtKB">
        <authorList>
            <consortium name="WormBaseParasite"/>
        </authorList>
    </citation>
    <scope>IDENTIFICATION</scope>
    <source>
        <strain evidence="14">pt0022</strain>
    </source>
</reference>
<dbReference type="GO" id="GO:0005524">
    <property type="term" value="F:ATP binding"/>
    <property type="evidence" value="ECO:0007669"/>
    <property type="project" value="UniProtKB-KW"/>
</dbReference>
<accession>A0AAF5PGP7</accession>
<keyword evidence="9" id="KW-0067">ATP-binding</keyword>
<dbReference type="PANTHER" id="PTHR12280:SF30">
    <property type="entry name" value="FUMBLE"/>
    <property type="match status" value="1"/>
</dbReference>
<dbReference type="PANTHER" id="PTHR12280">
    <property type="entry name" value="PANTOTHENATE KINASE"/>
    <property type="match status" value="1"/>
</dbReference>
<dbReference type="Pfam" id="PF03630">
    <property type="entry name" value="Fumble"/>
    <property type="match status" value="1"/>
</dbReference>
<keyword evidence="5" id="KW-0963">Cytoplasm</keyword>
<dbReference type="Proteomes" id="UP000093561">
    <property type="component" value="Unassembled WGS sequence"/>
</dbReference>
<evidence type="ECO:0000256" key="8">
    <source>
        <dbReference type="ARBA" id="ARBA00022777"/>
    </source>
</evidence>
<evidence type="ECO:0000256" key="9">
    <source>
        <dbReference type="ARBA" id="ARBA00022840"/>
    </source>
</evidence>
<dbReference type="WBParaSite" id="mrna-Wban_00356">
    <property type="protein sequence ID" value="mrna-Wban_00356"/>
    <property type="gene ID" value="Wban_00356"/>
</dbReference>
<evidence type="ECO:0000256" key="5">
    <source>
        <dbReference type="ARBA" id="ARBA00022490"/>
    </source>
</evidence>
<evidence type="ECO:0000256" key="2">
    <source>
        <dbReference type="ARBA" id="ARBA00004496"/>
    </source>
</evidence>
<feature type="region of interest" description="Disordered" evidence="12">
    <location>
        <begin position="1"/>
        <end position="24"/>
    </location>
</feature>
<dbReference type="GO" id="GO:0004594">
    <property type="term" value="F:pantothenate kinase activity"/>
    <property type="evidence" value="ECO:0007669"/>
    <property type="project" value="UniProtKB-EC"/>
</dbReference>
<dbReference type="CDD" id="cd24122">
    <property type="entry name" value="ASKHA_NBD_PanK-II_Pank1-like"/>
    <property type="match status" value="1"/>
</dbReference>